<dbReference type="InterPro" id="IPR049052">
    <property type="entry name" value="nSTAND1"/>
</dbReference>
<dbReference type="EMBL" id="JARJLG010000151">
    <property type="protein sequence ID" value="KAJ7736010.1"/>
    <property type="molecule type" value="Genomic_DNA"/>
</dbReference>
<dbReference type="AlphaFoldDB" id="A0AAD7I7T8"/>
<gene>
    <name evidence="2" type="ORF">DFH07DRAFT_966971</name>
</gene>
<dbReference type="CDD" id="cd21037">
    <property type="entry name" value="MLKL_NTD"/>
    <property type="match status" value="1"/>
</dbReference>
<dbReference type="SUPFAM" id="SSF52540">
    <property type="entry name" value="P-loop containing nucleoside triphosphate hydrolases"/>
    <property type="match status" value="1"/>
</dbReference>
<dbReference type="InterPro" id="IPR059179">
    <property type="entry name" value="MLKL-like_MCAfunc"/>
</dbReference>
<dbReference type="GO" id="GO:0007166">
    <property type="term" value="P:cell surface receptor signaling pathway"/>
    <property type="evidence" value="ECO:0007669"/>
    <property type="project" value="InterPro"/>
</dbReference>
<dbReference type="InterPro" id="IPR036537">
    <property type="entry name" value="Adaptor_Cbl_N_dom_sf"/>
</dbReference>
<dbReference type="InterPro" id="IPR027417">
    <property type="entry name" value="P-loop_NTPase"/>
</dbReference>
<comment type="caution">
    <text evidence="2">The sequence shown here is derived from an EMBL/GenBank/DDBJ whole genome shotgun (WGS) entry which is preliminary data.</text>
</comment>
<dbReference type="Proteomes" id="UP001215280">
    <property type="component" value="Unassembled WGS sequence"/>
</dbReference>
<keyword evidence="3" id="KW-1185">Reference proteome</keyword>
<evidence type="ECO:0000259" key="1">
    <source>
        <dbReference type="Pfam" id="PF20703"/>
    </source>
</evidence>
<dbReference type="Gene3D" id="3.40.50.300">
    <property type="entry name" value="P-loop containing nucleotide triphosphate hydrolases"/>
    <property type="match status" value="1"/>
</dbReference>
<evidence type="ECO:0000313" key="3">
    <source>
        <dbReference type="Proteomes" id="UP001215280"/>
    </source>
</evidence>
<protein>
    <recommendedName>
        <fullName evidence="1">Novel STAND NTPase 1 domain-containing protein</fullName>
    </recommendedName>
</protein>
<name>A0AAD7I7T8_9AGAR</name>
<evidence type="ECO:0000313" key="2">
    <source>
        <dbReference type="EMBL" id="KAJ7736010.1"/>
    </source>
</evidence>
<feature type="domain" description="Novel STAND NTPase 1" evidence="1">
    <location>
        <begin position="198"/>
        <end position="335"/>
    </location>
</feature>
<organism evidence="2 3">
    <name type="scientific">Mycena maculata</name>
    <dbReference type="NCBI Taxonomy" id="230809"/>
    <lineage>
        <taxon>Eukaryota</taxon>
        <taxon>Fungi</taxon>
        <taxon>Dikarya</taxon>
        <taxon>Basidiomycota</taxon>
        <taxon>Agaricomycotina</taxon>
        <taxon>Agaricomycetes</taxon>
        <taxon>Agaricomycetidae</taxon>
        <taxon>Agaricales</taxon>
        <taxon>Marasmiineae</taxon>
        <taxon>Mycenaceae</taxon>
        <taxon>Mycena</taxon>
    </lineage>
</organism>
<dbReference type="Gene3D" id="1.20.930.20">
    <property type="entry name" value="Adaptor protein Cbl, N-terminal domain"/>
    <property type="match status" value="1"/>
</dbReference>
<dbReference type="Pfam" id="PF20703">
    <property type="entry name" value="nSTAND1"/>
    <property type="match status" value="1"/>
</dbReference>
<sequence>MGRDHNLQMDSLIHYGTPSSVPNLSIHKPTILPGDRGYEHHDIAVQQVKTNKDDAVRLTTTAFAIIYALINICHDTKAKLPPNMVRAVGKFFNTLQRILTYLRNHLGSNVVKRVIHHFEDSTLIAKCNAGLEHTQSIFGIQMALITNSSLAKAELDAAARHQELTEVMSKWSVYGSSAQTDSWGLSLSTLSLLPAPPQIFHGRENKLCTIVHDLLHKPRAHIAILGPGGIGKSSLALAVLHVDQIFHVFPDQYFIPCDSAHSVTDLVGLLTSHFSIEGKPTKAVLKHLTRLAGPVLLILDNTEMCWEPLHSRGEVEDFLSHLADIKHLGLIVTMRGAERPSGVQWTRPFLPVFPTLSPSAAREVFMDIADDSVERDDKVDNILALTDHLPLATSLVASLVAIEGWDSVIKCWKAEGTSILSDGANRRSNLNTSIAISLSSPRFTSNAEAKDLLALLAMLPDSISIMTLDQITESFPQMSRCMTTLRRTALVVTSDNGRHITTLVPIGEYMCTHSAPPTILLEKMYNHFYVLLDIFSDVDQPPPGGSFRPIISNLGNIRSILQYFALQPGPHVKGVARAIIQASNFTYYCTSL</sequence>
<proteinExistence type="predicted"/>
<accession>A0AAD7I7T8</accession>
<reference evidence="2" key="1">
    <citation type="submission" date="2023-03" db="EMBL/GenBank/DDBJ databases">
        <title>Massive genome expansion in bonnet fungi (Mycena s.s.) driven by repeated elements and novel gene families across ecological guilds.</title>
        <authorList>
            <consortium name="Lawrence Berkeley National Laboratory"/>
            <person name="Harder C.B."/>
            <person name="Miyauchi S."/>
            <person name="Viragh M."/>
            <person name="Kuo A."/>
            <person name="Thoen E."/>
            <person name="Andreopoulos B."/>
            <person name="Lu D."/>
            <person name="Skrede I."/>
            <person name="Drula E."/>
            <person name="Henrissat B."/>
            <person name="Morin E."/>
            <person name="Kohler A."/>
            <person name="Barry K."/>
            <person name="LaButti K."/>
            <person name="Morin E."/>
            <person name="Salamov A."/>
            <person name="Lipzen A."/>
            <person name="Mereny Z."/>
            <person name="Hegedus B."/>
            <person name="Baldrian P."/>
            <person name="Stursova M."/>
            <person name="Weitz H."/>
            <person name="Taylor A."/>
            <person name="Grigoriev I.V."/>
            <person name="Nagy L.G."/>
            <person name="Martin F."/>
            <person name="Kauserud H."/>
        </authorList>
    </citation>
    <scope>NUCLEOTIDE SEQUENCE</scope>
    <source>
        <strain evidence="2">CBHHK188m</strain>
    </source>
</reference>